<reference evidence="2" key="1">
    <citation type="submission" date="2020-08" db="EMBL/GenBank/DDBJ databases">
        <authorList>
            <person name="Cejkova D."/>
            <person name="Kubasova T."/>
            <person name="Jahodarova E."/>
            <person name="Rychlik I."/>
        </authorList>
    </citation>
    <scope>NUCLEOTIDE SEQUENCE</scope>
    <source>
        <strain evidence="2">An824</strain>
    </source>
</reference>
<proteinExistence type="predicted"/>
<accession>A0A938WT42</accession>
<evidence type="ECO:0000313" key="2">
    <source>
        <dbReference type="EMBL" id="MBM6673649.1"/>
    </source>
</evidence>
<comment type="caution">
    <text evidence="2">The sequence shown here is derived from an EMBL/GenBank/DDBJ whole genome shotgun (WGS) entry which is preliminary data.</text>
</comment>
<dbReference type="EMBL" id="JACJJG010000030">
    <property type="protein sequence ID" value="MBM6673649.1"/>
    <property type="molecule type" value="Genomic_DNA"/>
</dbReference>
<dbReference type="AlphaFoldDB" id="A0A938WT42"/>
<reference evidence="2" key="2">
    <citation type="journal article" date="2021" name="Sci. Rep.">
        <title>The distribution of antibiotic resistance genes in chicken gut microbiota commensals.</title>
        <authorList>
            <person name="Juricova H."/>
            <person name="Matiasovicova J."/>
            <person name="Kubasova T."/>
            <person name="Cejkova D."/>
            <person name="Rychlik I."/>
        </authorList>
    </citation>
    <scope>NUCLEOTIDE SEQUENCE</scope>
    <source>
        <strain evidence="2">An824</strain>
    </source>
</reference>
<keyword evidence="1" id="KW-0732">Signal</keyword>
<name>A0A938WT42_9BACT</name>
<organism evidence="2 3">
    <name type="scientific">Marseilla massiliensis</name>
    <dbReference type="NCBI Taxonomy" id="1841864"/>
    <lineage>
        <taxon>Bacteria</taxon>
        <taxon>Pseudomonadati</taxon>
        <taxon>Bacteroidota</taxon>
        <taxon>Bacteroidia</taxon>
        <taxon>Bacteroidales</taxon>
        <taxon>Prevotellaceae</taxon>
        <taxon>Marseilla</taxon>
    </lineage>
</organism>
<dbReference type="InterPro" id="IPR005901">
    <property type="entry name" value="GLPGLI"/>
</dbReference>
<evidence type="ECO:0000313" key="3">
    <source>
        <dbReference type="Proteomes" id="UP000706891"/>
    </source>
</evidence>
<feature type="signal peptide" evidence="1">
    <location>
        <begin position="1"/>
        <end position="19"/>
    </location>
</feature>
<dbReference type="RefSeq" id="WP_205104461.1">
    <property type="nucleotide sequence ID" value="NZ_JACJJG010000030.1"/>
</dbReference>
<sequence length="278" mass="31138">MSRIVLSLAALLAAVAATAQITVFQPIDLEAGEPCDTMRYVVYYDLAFVEDTTDAADKPINEMTRLEVGDHVQYFYSNKSFQADSANAIVMKNGGNNYNGDGLIQWRLYKNYPAVGKTSLLEKFGMDRFVCTEDYAAPAWQPVADSSAVILGYQCSMAVATYKGRTWYAWYAEDIPLDAGPWKLGGLPGLILRAYDAQKHYDFTAAGIVNADPQALIYYKGGKYEPVNRKTLNGIYRRYYADPVGYITNNPKITVRYRDEFGNDIPSPKNEPYNPIEK</sequence>
<dbReference type="Pfam" id="PF09697">
    <property type="entry name" value="Porph_ging"/>
    <property type="match status" value="1"/>
</dbReference>
<protein>
    <submittedName>
        <fullName evidence="2">GLPGLI family protein</fullName>
    </submittedName>
</protein>
<feature type="chain" id="PRO_5037874395" evidence="1">
    <location>
        <begin position="20"/>
        <end position="278"/>
    </location>
</feature>
<gene>
    <name evidence="2" type="ORF">H6A34_07150</name>
</gene>
<evidence type="ECO:0000256" key="1">
    <source>
        <dbReference type="SAM" id="SignalP"/>
    </source>
</evidence>
<dbReference type="NCBIfam" id="TIGR01200">
    <property type="entry name" value="GLPGLI"/>
    <property type="match status" value="1"/>
</dbReference>
<keyword evidence="3" id="KW-1185">Reference proteome</keyword>
<dbReference type="Proteomes" id="UP000706891">
    <property type="component" value="Unassembled WGS sequence"/>
</dbReference>